<comment type="caution">
    <text evidence="2">The sequence shown here is derived from an EMBL/GenBank/DDBJ whole genome shotgun (WGS) entry which is preliminary data.</text>
</comment>
<evidence type="ECO:0000313" key="2">
    <source>
        <dbReference type="EMBL" id="OUT08076.1"/>
    </source>
</evidence>
<gene>
    <name evidence="2" type="ORF">B9N65_04550</name>
</gene>
<reference evidence="2 3" key="1">
    <citation type="submission" date="2017-04" db="EMBL/GenBank/DDBJ databases">
        <title>Complete genome of Campylobacter concisus ATCC 33237T and draft genomes for an additional eight well characterized C. concisus strains.</title>
        <authorList>
            <person name="Cornelius A.J."/>
            <person name="Miller W.G."/>
            <person name="Lastovica A.J."/>
            <person name="On S.L."/>
            <person name="French N.P."/>
            <person name="Vandenberg O."/>
            <person name="Biggs P.J."/>
        </authorList>
    </citation>
    <scope>NUCLEOTIDE SEQUENCE [LARGE SCALE GENOMIC DNA]</scope>
    <source>
        <strain evidence="2 3">CCUG 19995</strain>
    </source>
</reference>
<evidence type="ECO:0000256" key="1">
    <source>
        <dbReference type="SAM" id="Phobius"/>
    </source>
</evidence>
<dbReference type="Proteomes" id="UP000196317">
    <property type="component" value="Unassembled WGS sequence"/>
</dbReference>
<dbReference type="AlphaFoldDB" id="A0A1Y5MHL5"/>
<keyword evidence="1" id="KW-0812">Transmembrane</keyword>
<protein>
    <submittedName>
        <fullName evidence="2">Uncharacterized protein</fullName>
    </submittedName>
</protein>
<dbReference type="RefSeq" id="WP_087582976.1">
    <property type="nucleotide sequence ID" value="NZ_NDYN01000004.1"/>
</dbReference>
<dbReference type="EMBL" id="NDYN01000004">
    <property type="protein sequence ID" value="OUT08076.1"/>
    <property type="molecule type" value="Genomic_DNA"/>
</dbReference>
<accession>A0A1Y5MHL5</accession>
<sequence>MIHIKTTIIQPIEINTQTLIKLFDTKINIENFKKYENIKAPCWKQTMDELFNLYSSFIILDNQLINSKALKEELKNDHFNINDKFNISDFIDDNGLQVYLMFDYRLFQFCIVYELDFVLSLNNIENVARHEQDKLDFYNCIRNIFVKETNNSYLPSIILNLQNNLIKEAKKFIDANFNLKDSVDSLKILNNSGNITNVAILENLNDKEFEKYSNYLLNLNSLAERNQNYSSPIKIKSVNSKHDNLYFFNGRFHTIILQNQKDKYRYIPIQFQMQYLWFYLSKQINLILEFYNDNILKDNSISKISEYSDKIDAIINKIENLNIFNQKFKLSIEADSKIYHAIEEKWNIENMIKTSNEYVVYFKDYLARIYTKKSSKMEQRQNKILLFITLFQFIALLSVWNDYLNLLSVEFLEKAKGILPLFGSESNLEAFNIYLPIIFFIIILCMFFYIFKNKE</sequence>
<keyword evidence="1" id="KW-0472">Membrane</keyword>
<feature type="transmembrane region" description="Helical" evidence="1">
    <location>
        <begin position="384"/>
        <end position="401"/>
    </location>
</feature>
<feature type="transmembrane region" description="Helical" evidence="1">
    <location>
        <begin position="431"/>
        <end position="451"/>
    </location>
</feature>
<name>A0A1Y5MHL5_9BACT</name>
<proteinExistence type="predicted"/>
<keyword evidence="1" id="KW-1133">Transmembrane helix</keyword>
<evidence type="ECO:0000313" key="3">
    <source>
        <dbReference type="Proteomes" id="UP000196317"/>
    </source>
</evidence>
<organism evidence="2 3">
    <name type="scientific">Campylobacter concisus</name>
    <dbReference type="NCBI Taxonomy" id="199"/>
    <lineage>
        <taxon>Bacteria</taxon>
        <taxon>Pseudomonadati</taxon>
        <taxon>Campylobacterota</taxon>
        <taxon>Epsilonproteobacteria</taxon>
        <taxon>Campylobacterales</taxon>
        <taxon>Campylobacteraceae</taxon>
        <taxon>Campylobacter</taxon>
    </lineage>
</organism>